<keyword evidence="1" id="KW-0808">Transferase</keyword>
<keyword evidence="2" id="KW-0677">Repeat</keyword>
<dbReference type="Gene3D" id="2.160.10.10">
    <property type="entry name" value="Hexapeptide repeat proteins"/>
    <property type="match status" value="1"/>
</dbReference>
<dbReference type="InterPro" id="IPR041561">
    <property type="entry name" value="PglD_N"/>
</dbReference>
<dbReference type="InterPro" id="IPR020019">
    <property type="entry name" value="AcTrfase_PglD-like"/>
</dbReference>
<dbReference type="Proteomes" id="UP001357223">
    <property type="component" value="Chromosome"/>
</dbReference>
<keyword evidence="5" id="KW-1185">Reference proteome</keyword>
<dbReference type="PANTHER" id="PTHR43300">
    <property type="entry name" value="ACETYLTRANSFERASE"/>
    <property type="match status" value="1"/>
</dbReference>
<organism evidence="4 5">
    <name type="scientific">Niallia oryzisoli</name>
    <dbReference type="NCBI Taxonomy" id="1737571"/>
    <lineage>
        <taxon>Bacteria</taxon>
        <taxon>Bacillati</taxon>
        <taxon>Bacillota</taxon>
        <taxon>Bacilli</taxon>
        <taxon>Bacillales</taxon>
        <taxon>Bacillaceae</taxon>
        <taxon>Niallia</taxon>
    </lineage>
</organism>
<protein>
    <submittedName>
        <fullName evidence="4">Acetyltransferase</fullName>
    </submittedName>
</protein>
<dbReference type="PANTHER" id="PTHR43300:SF7">
    <property type="entry name" value="UDP-N-ACETYLBACILLOSAMINE N-ACETYLTRANSFERASE"/>
    <property type="match status" value="1"/>
</dbReference>
<accession>A0ABZ2CAW6</accession>
<dbReference type="Gene3D" id="3.40.50.20">
    <property type="match status" value="1"/>
</dbReference>
<sequence>MKLAIIGQGGHSKVIHDIVKAIKGIEIVGYFDDKYDQSYMHQGIQYGRVLSAKNMLDHIDDIKFVVAIGNNKVRKMIVESLNLLDPRYAVLIHPSAIISPSATIGYGSVVMANAVVNADAVIQKHTIINTGSVIEHDTKVGDFAHISPKATLTGNVTVEEGVHIGAGATIVPQISVGKWSTIGAGATVTKNIPNDCTAIGTPARIKVGKKLIGGGQVVK</sequence>
<evidence type="ECO:0000313" key="5">
    <source>
        <dbReference type="Proteomes" id="UP001357223"/>
    </source>
</evidence>
<gene>
    <name evidence="4" type="ORF">R4Z09_27450</name>
</gene>
<proteinExistence type="predicted"/>
<evidence type="ECO:0000256" key="1">
    <source>
        <dbReference type="ARBA" id="ARBA00022679"/>
    </source>
</evidence>
<dbReference type="EMBL" id="CP137640">
    <property type="protein sequence ID" value="WVX80909.1"/>
    <property type="molecule type" value="Genomic_DNA"/>
</dbReference>
<dbReference type="SUPFAM" id="SSF51161">
    <property type="entry name" value="Trimeric LpxA-like enzymes"/>
    <property type="match status" value="1"/>
</dbReference>
<dbReference type="NCBIfam" id="TIGR03570">
    <property type="entry name" value="NeuD_NnaD"/>
    <property type="match status" value="1"/>
</dbReference>
<evidence type="ECO:0000256" key="2">
    <source>
        <dbReference type="ARBA" id="ARBA00022737"/>
    </source>
</evidence>
<dbReference type="InterPro" id="IPR050179">
    <property type="entry name" value="Trans_hexapeptide_repeat"/>
</dbReference>
<dbReference type="Pfam" id="PF00132">
    <property type="entry name" value="Hexapep"/>
    <property type="match status" value="1"/>
</dbReference>
<dbReference type="RefSeq" id="WP_338449839.1">
    <property type="nucleotide sequence ID" value="NZ_CP137640.1"/>
</dbReference>
<dbReference type="PROSITE" id="PS00101">
    <property type="entry name" value="HEXAPEP_TRANSFERASES"/>
    <property type="match status" value="1"/>
</dbReference>
<name>A0ABZ2CAW6_9BACI</name>
<evidence type="ECO:0000313" key="4">
    <source>
        <dbReference type="EMBL" id="WVX80909.1"/>
    </source>
</evidence>
<dbReference type="CDD" id="cd03360">
    <property type="entry name" value="LbH_AT_putative"/>
    <property type="match status" value="1"/>
</dbReference>
<dbReference type="Pfam" id="PF17836">
    <property type="entry name" value="PglD_N"/>
    <property type="match status" value="1"/>
</dbReference>
<feature type="domain" description="PglD N-terminal" evidence="3">
    <location>
        <begin position="2"/>
        <end position="81"/>
    </location>
</feature>
<evidence type="ECO:0000259" key="3">
    <source>
        <dbReference type="Pfam" id="PF17836"/>
    </source>
</evidence>
<dbReference type="InterPro" id="IPR011004">
    <property type="entry name" value="Trimer_LpxA-like_sf"/>
</dbReference>
<reference evidence="4 5" key="1">
    <citation type="submission" date="2023-10" db="EMBL/GenBank/DDBJ databases">
        <title>Niallia locisalis sp.nov. isolated from a salt pond sample.</title>
        <authorList>
            <person name="Li X.-J."/>
            <person name="Dong L."/>
        </authorList>
    </citation>
    <scope>NUCLEOTIDE SEQUENCE [LARGE SCALE GENOMIC DNA]</scope>
    <source>
        <strain evidence="4 5">DSM 29761</strain>
    </source>
</reference>
<dbReference type="InterPro" id="IPR018357">
    <property type="entry name" value="Hexapep_transf_CS"/>
</dbReference>
<dbReference type="InterPro" id="IPR001451">
    <property type="entry name" value="Hexapep"/>
</dbReference>